<feature type="compositionally biased region" description="Polar residues" evidence="1">
    <location>
        <begin position="1"/>
        <end position="18"/>
    </location>
</feature>
<proteinExistence type="predicted"/>
<feature type="compositionally biased region" description="Acidic residues" evidence="1">
    <location>
        <begin position="78"/>
        <end position="87"/>
    </location>
</feature>
<keyword evidence="3" id="KW-1185">Reference proteome</keyword>
<protein>
    <submittedName>
        <fullName evidence="2">Uncharacterized protein</fullName>
    </submittedName>
</protein>
<reference evidence="2" key="1">
    <citation type="journal article" date="2020" name="Stud. Mycol.">
        <title>101 Dothideomycetes genomes: a test case for predicting lifestyles and emergence of pathogens.</title>
        <authorList>
            <person name="Haridas S."/>
            <person name="Albert R."/>
            <person name="Binder M."/>
            <person name="Bloem J."/>
            <person name="Labutti K."/>
            <person name="Salamov A."/>
            <person name="Andreopoulos B."/>
            <person name="Baker S."/>
            <person name="Barry K."/>
            <person name="Bills G."/>
            <person name="Bluhm B."/>
            <person name="Cannon C."/>
            <person name="Castanera R."/>
            <person name="Culley D."/>
            <person name="Daum C."/>
            <person name="Ezra D."/>
            <person name="Gonzalez J."/>
            <person name="Henrissat B."/>
            <person name="Kuo A."/>
            <person name="Liang C."/>
            <person name="Lipzen A."/>
            <person name="Lutzoni F."/>
            <person name="Magnuson J."/>
            <person name="Mondo S."/>
            <person name="Nolan M."/>
            <person name="Ohm R."/>
            <person name="Pangilinan J."/>
            <person name="Park H.-J."/>
            <person name="Ramirez L."/>
            <person name="Alfaro M."/>
            <person name="Sun H."/>
            <person name="Tritt A."/>
            <person name="Yoshinaga Y."/>
            <person name="Zwiers L.-H."/>
            <person name="Turgeon B."/>
            <person name="Goodwin S."/>
            <person name="Spatafora J."/>
            <person name="Crous P."/>
            <person name="Grigoriev I."/>
        </authorList>
    </citation>
    <scope>NUCLEOTIDE SEQUENCE</scope>
    <source>
        <strain evidence="2">CBS 121410</strain>
    </source>
</reference>
<feature type="region of interest" description="Disordered" evidence="1">
    <location>
        <begin position="1"/>
        <end position="61"/>
    </location>
</feature>
<feature type="compositionally biased region" description="Basic and acidic residues" evidence="1">
    <location>
        <begin position="338"/>
        <end position="347"/>
    </location>
</feature>
<gene>
    <name evidence="2" type="ORF">K490DRAFT_67977</name>
</gene>
<dbReference type="EMBL" id="ML978733">
    <property type="protein sequence ID" value="KAF2085091.1"/>
    <property type="molecule type" value="Genomic_DNA"/>
</dbReference>
<dbReference type="Proteomes" id="UP000799776">
    <property type="component" value="Unassembled WGS sequence"/>
</dbReference>
<feature type="compositionally biased region" description="Basic and acidic residues" evidence="1">
    <location>
        <begin position="319"/>
        <end position="329"/>
    </location>
</feature>
<feature type="region of interest" description="Disordered" evidence="1">
    <location>
        <begin position="73"/>
        <end position="97"/>
    </location>
</feature>
<comment type="caution">
    <text evidence="2">The sequence shown here is derived from an EMBL/GenBank/DDBJ whole genome shotgun (WGS) entry which is preliminary data.</text>
</comment>
<organism evidence="2 3">
    <name type="scientific">Saccharata proteae CBS 121410</name>
    <dbReference type="NCBI Taxonomy" id="1314787"/>
    <lineage>
        <taxon>Eukaryota</taxon>
        <taxon>Fungi</taxon>
        <taxon>Dikarya</taxon>
        <taxon>Ascomycota</taxon>
        <taxon>Pezizomycotina</taxon>
        <taxon>Dothideomycetes</taxon>
        <taxon>Dothideomycetes incertae sedis</taxon>
        <taxon>Botryosphaeriales</taxon>
        <taxon>Saccharataceae</taxon>
        <taxon>Saccharata</taxon>
    </lineage>
</organism>
<feature type="compositionally biased region" description="Low complexity" evidence="1">
    <location>
        <begin position="19"/>
        <end position="31"/>
    </location>
</feature>
<feature type="compositionally biased region" description="Polar residues" evidence="1">
    <location>
        <begin position="41"/>
        <end position="52"/>
    </location>
</feature>
<evidence type="ECO:0000313" key="3">
    <source>
        <dbReference type="Proteomes" id="UP000799776"/>
    </source>
</evidence>
<evidence type="ECO:0000256" key="1">
    <source>
        <dbReference type="SAM" id="MobiDB-lite"/>
    </source>
</evidence>
<evidence type="ECO:0000313" key="2">
    <source>
        <dbReference type="EMBL" id="KAF2085091.1"/>
    </source>
</evidence>
<sequence length="358" mass="40131">MSKNSDSNTQSLATNNKMSSSSATISESVSSNRSEDIWINQADQPMQNSPARSTEAVDAHDQFVEDVQRIEAELAGSDSEEPAAEDDPFARMRLRGGKDGGVTIPETIFEEEDDDDDEGLDVPRLADDLLNFPWHWRYVHDWIHGGTGNPNFHPGPWYTSNTNLVGNHNNAAGSGSNTNPDWRQRNEAWLLAQSLRDRDFSAASNILRAHITVDLRRLNETMRLLEAEPNHLVNSTMRNFPTMTSDAESHRVDQVAGWLTLVEGRRRLLARAVGMLDGTLDEDLDRYLLDSGNTLMAIGEERARVAGRREGVNRRNWERWADHQERSEDANAGFDFGTKSDRGEDHMNPSSEDSAESL</sequence>
<name>A0A9P4HRH3_9PEZI</name>
<dbReference type="AlphaFoldDB" id="A0A9P4HRH3"/>
<accession>A0A9P4HRH3</accession>
<feature type="region of interest" description="Disordered" evidence="1">
    <location>
        <begin position="319"/>
        <end position="358"/>
    </location>
</feature>